<feature type="transmembrane region" description="Helical" evidence="6">
    <location>
        <begin position="47"/>
        <end position="65"/>
    </location>
</feature>
<dbReference type="GO" id="GO:0022857">
    <property type="term" value="F:transmembrane transporter activity"/>
    <property type="evidence" value="ECO:0007669"/>
    <property type="project" value="InterPro"/>
</dbReference>
<organism evidence="8 9">
    <name type="scientific">Paenibacillus woosongensis</name>
    <dbReference type="NCBI Taxonomy" id="307580"/>
    <lineage>
        <taxon>Bacteria</taxon>
        <taxon>Bacillati</taxon>
        <taxon>Bacillota</taxon>
        <taxon>Bacilli</taxon>
        <taxon>Bacillales</taxon>
        <taxon>Paenibacillaceae</taxon>
        <taxon>Paenibacillus</taxon>
    </lineage>
</organism>
<dbReference type="Proteomes" id="UP000447876">
    <property type="component" value="Unassembled WGS sequence"/>
</dbReference>
<comment type="caution">
    <text evidence="8">The sequence shown here is derived from an EMBL/GenBank/DDBJ whole genome shotgun (WGS) entry which is preliminary data.</text>
</comment>
<evidence type="ECO:0000256" key="3">
    <source>
        <dbReference type="ARBA" id="ARBA00022692"/>
    </source>
</evidence>
<keyword evidence="2" id="KW-0813">Transport</keyword>
<feature type="transmembrane region" description="Helical" evidence="6">
    <location>
        <begin position="101"/>
        <end position="124"/>
    </location>
</feature>
<comment type="subcellular location">
    <subcellularLocation>
        <location evidence="1">Cell membrane</location>
        <topology evidence="1">Multi-pass membrane protein</topology>
    </subcellularLocation>
</comment>
<keyword evidence="5 6" id="KW-0472">Membrane</keyword>
<evidence type="ECO:0000256" key="4">
    <source>
        <dbReference type="ARBA" id="ARBA00022989"/>
    </source>
</evidence>
<feature type="transmembrane region" description="Helical" evidence="6">
    <location>
        <begin position="211"/>
        <end position="232"/>
    </location>
</feature>
<keyword evidence="4 6" id="KW-1133">Transmembrane helix</keyword>
<dbReference type="PANTHER" id="PTHR23531">
    <property type="entry name" value="QUINOLENE RESISTANCE PROTEIN NORA"/>
    <property type="match status" value="1"/>
</dbReference>
<feature type="transmembrane region" description="Helical" evidence="6">
    <location>
        <begin position="244"/>
        <end position="262"/>
    </location>
</feature>
<dbReference type="AlphaFoldDB" id="A0A7X2Z3Q1"/>
<evidence type="ECO:0000313" key="8">
    <source>
        <dbReference type="EMBL" id="MUG46433.1"/>
    </source>
</evidence>
<feature type="domain" description="Major facilitator superfamily (MFS) profile" evidence="7">
    <location>
        <begin position="10"/>
        <end position="387"/>
    </location>
</feature>
<evidence type="ECO:0000259" key="7">
    <source>
        <dbReference type="PROSITE" id="PS50850"/>
    </source>
</evidence>
<name>A0A7X2Z3Q1_9BACL</name>
<dbReference type="InterPro" id="IPR011701">
    <property type="entry name" value="MFS"/>
</dbReference>
<dbReference type="PROSITE" id="PS50850">
    <property type="entry name" value="MFS"/>
    <property type="match status" value="1"/>
</dbReference>
<feature type="transmembrane region" description="Helical" evidence="6">
    <location>
        <begin position="364"/>
        <end position="382"/>
    </location>
</feature>
<dbReference type="RefSeq" id="WP_155611824.1">
    <property type="nucleotide sequence ID" value="NZ_WNZW01000006.1"/>
</dbReference>
<feature type="transmembrane region" description="Helical" evidence="6">
    <location>
        <begin position="274"/>
        <end position="291"/>
    </location>
</feature>
<gene>
    <name evidence="8" type="ORF">GNP95_15705</name>
</gene>
<accession>A0A7X2Z3Q1</accession>
<dbReference type="EMBL" id="WNZW01000006">
    <property type="protein sequence ID" value="MUG46433.1"/>
    <property type="molecule type" value="Genomic_DNA"/>
</dbReference>
<evidence type="ECO:0000256" key="1">
    <source>
        <dbReference type="ARBA" id="ARBA00004651"/>
    </source>
</evidence>
<evidence type="ECO:0000313" key="9">
    <source>
        <dbReference type="Proteomes" id="UP000447876"/>
    </source>
</evidence>
<reference evidence="8 9" key="1">
    <citation type="submission" date="2019-11" db="EMBL/GenBank/DDBJ databases">
        <title>Draft genome sequences of five Paenibacillus species of dairy origin.</title>
        <authorList>
            <person name="Olajide A.M."/>
            <person name="Chen S."/>
            <person name="Lapointe G."/>
        </authorList>
    </citation>
    <scope>NUCLEOTIDE SEQUENCE [LARGE SCALE GENOMIC DNA]</scope>
    <source>
        <strain evidence="8 9">12CR55</strain>
    </source>
</reference>
<dbReference type="SUPFAM" id="SSF103473">
    <property type="entry name" value="MFS general substrate transporter"/>
    <property type="match status" value="1"/>
</dbReference>
<protein>
    <submittedName>
        <fullName evidence="8">MFS transporter</fullName>
    </submittedName>
</protein>
<dbReference type="Pfam" id="PF07690">
    <property type="entry name" value="MFS_1"/>
    <property type="match status" value="1"/>
</dbReference>
<keyword evidence="3 6" id="KW-0812">Transmembrane</keyword>
<dbReference type="CDD" id="cd17489">
    <property type="entry name" value="MFS_YfcJ_like"/>
    <property type="match status" value="1"/>
</dbReference>
<feature type="transmembrane region" description="Helical" evidence="6">
    <location>
        <begin position="77"/>
        <end position="95"/>
    </location>
</feature>
<dbReference type="InterPro" id="IPR020846">
    <property type="entry name" value="MFS_dom"/>
</dbReference>
<dbReference type="Gene3D" id="1.20.1250.20">
    <property type="entry name" value="MFS general substrate transporter like domains"/>
    <property type="match status" value="1"/>
</dbReference>
<feature type="transmembrane region" description="Helical" evidence="6">
    <location>
        <begin position="164"/>
        <end position="184"/>
    </location>
</feature>
<evidence type="ECO:0000256" key="2">
    <source>
        <dbReference type="ARBA" id="ARBA00022448"/>
    </source>
</evidence>
<proteinExistence type="predicted"/>
<sequence length="397" mass="43237">MRETSLWNKNFLLICFSSFFVFMTFYILAVTLPTFVLESLHGSQKGIGLVTTVFVIAAVIFRPLAGKWLNELDNRKIMNVSLILFAVCSALYLIVHGFAPLLVLRVIHGAAFGVAATTTSAIAIKLIPEKRKGEGIGYFTLFMSLAMVFGPFLGLTIITHFSFPVLFIMCLIFSALSLACGLLLQIPGEPEPKKSGAASSWHWSNFIETKAIPISISGFMLAFSYGAISTFISVYAKSLGMEPFASYFFIVFAALILISRPFTGRLFDRRGEHVLVYPGLLFFVVGMIWLSQADSTFAFLAAGGVIGLGYGALLPSFQAVAIKSAPIQRSGLATSTYFVFFDAGYGVGSYVLGVVAAMTSYGTMYFVGAMVVAFTTLLYYALHHRRQGKEQAGETST</sequence>
<dbReference type="InterPro" id="IPR052714">
    <property type="entry name" value="MFS_Exporter"/>
</dbReference>
<evidence type="ECO:0000256" key="6">
    <source>
        <dbReference type="SAM" id="Phobius"/>
    </source>
</evidence>
<feature type="transmembrane region" description="Helical" evidence="6">
    <location>
        <begin position="337"/>
        <end position="358"/>
    </location>
</feature>
<dbReference type="OrthoDB" id="9814001at2"/>
<feature type="transmembrane region" description="Helical" evidence="6">
    <location>
        <begin position="297"/>
        <end position="317"/>
    </location>
</feature>
<evidence type="ECO:0000256" key="5">
    <source>
        <dbReference type="ARBA" id="ARBA00023136"/>
    </source>
</evidence>
<feature type="transmembrane region" description="Helical" evidence="6">
    <location>
        <begin position="12"/>
        <end position="35"/>
    </location>
</feature>
<dbReference type="PANTHER" id="PTHR23531:SF2">
    <property type="entry name" value="PERMEASE"/>
    <property type="match status" value="1"/>
</dbReference>
<feature type="transmembrane region" description="Helical" evidence="6">
    <location>
        <begin position="136"/>
        <end position="158"/>
    </location>
</feature>
<dbReference type="GO" id="GO:0005886">
    <property type="term" value="C:plasma membrane"/>
    <property type="evidence" value="ECO:0007669"/>
    <property type="project" value="UniProtKB-SubCell"/>
</dbReference>
<dbReference type="InterPro" id="IPR036259">
    <property type="entry name" value="MFS_trans_sf"/>
</dbReference>